<evidence type="ECO:0000313" key="3">
    <source>
        <dbReference type="Proteomes" id="UP001642484"/>
    </source>
</evidence>
<organism evidence="2 3">
    <name type="scientific">Durusdinium trenchii</name>
    <dbReference type="NCBI Taxonomy" id="1381693"/>
    <lineage>
        <taxon>Eukaryota</taxon>
        <taxon>Sar</taxon>
        <taxon>Alveolata</taxon>
        <taxon>Dinophyceae</taxon>
        <taxon>Suessiales</taxon>
        <taxon>Symbiodiniaceae</taxon>
        <taxon>Durusdinium</taxon>
    </lineage>
</organism>
<gene>
    <name evidence="2" type="ORF">CCMP2556_LOCUS52908</name>
</gene>
<comment type="caution">
    <text evidence="2">The sequence shown here is derived from an EMBL/GenBank/DDBJ whole genome shotgun (WGS) entry which is preliminary data.</text>
</comment>
<reference evidence="2 3" key="1">
    <citation type="submission" date="2024-02" db="EMBL/GenBank/DDBJ databases">
        <authorList>
            <person name="Chen Y."/>
            <person name="Shah S."/>
            <person name="Dougan E. K."/>
            <person name="Thang M."/>
            <person name="Chan C."/>
        </authorList>
    </citation>
    <scope>NUCLEOTIDE SEQUENCE [LARGE SCALE GENOMIC DNA]</scope>
</reference>
<proteinExistence type="predicted"/>
<evidence type="ECO:0000256" key="1">
    <source>
        <dbReference type="SAM" id="MobiDB-lite"/>
    </source>
</evidence>
<evidence type="ECO:0000313" key="2">
    <source>
        <dbReference type="EMBL" id="CAK9114447.1"/>
    </source>
</evidence>
<dbReference type="Proteomes" id="UP001642484">
    <property type="component" value="Unassembled WGS sequence"/>
</dbReference>
<keyword evidence="3" id="KW-1185">Reference proteome</keyword>
<protein>
    <submittedName>
        <fullName evidence="2">Uncharacterized protein</fullName>
    </submittedName>
</protein>
<feature type="region of interest" description="Disordered" evidence="1">
    <location>
        <begin position="43"/>
        <end position="77"/>
    </location>
</feature>
<feature type="non-terminal residue" evidence="2">
    <location>
        <position position="142"/>
    </location>
</feature>
<dbReference type="EMBL" id="CAXAMN010028022">
    <property type="protein sequence ID" value="CAK9114447.1"/>
    <property type="molecule type" value="Genomic_DNA"/>
</dbReference>
<sequence>MAGEGGAHQMPEHSPAVNEVEKIRLKILKEAGSNFAKEIRRLTSAASAAAAEQAKKEAGASWGESGGGLGPPSGGAAYESVSKLELSKLKTKTSEGKPTDVGMKLHFNYSPSVWKRNNETMHQYIVRREQDFKRMEENSTEH</sequence>
<feature type="compositionally biased region" description="Gly residues" evidence="1">
    <location>
        <begin position="64"/>
        <end position="73"/>
    </location>
</feature>
<name>A0ABP0SPX1_9DINO</name>
<accession>A0ABP0SPX1</accession>